<organism evidence="4 5">
    <name type="scientific">Adineta steineri</name>
    <dbReference type="NCBI Taxonomy" id="433720"/>
    <lineage>
        <taxon>Eukaryota</taxon>
        <taxon>Metazoa</taxon>
        <taxon>Spiralia</taxon>
        <taxon>Gnathifera</taxon>
        <taxon>Rotifera</taxon>
        <taxon>Eurotatoria</taxon>
        <taxon>Bdelloidea</taxon>
        <taxon>Adinetida</taxon>
        <taxon>Adinetidae</taxon>
        <taxon>Adineta</taxon>
    </lineage>
</organism>
<dbReference type="EMBL" id="CAJOAY010002120">
    <property type="protein sequence ID" value="CAF3922843.1"/>
    <property type="molecule type" value="Genomic_DNA"/>
</dbReference>
<accession>A0A819IU67</accession>
<dbReference type="EMBL" id="CAJOBB010001208">
    <property type="protein sequence ID" value="CAF3824962.1"/>
    <property type="molecule type" value="Genomic_DNA"/>
</dbReference>
<proteinExistence type="predicted"/>
<dbReference type="Proteomes" id="UP000663881">
    <property type="component" value="Unassembled WGS sequence"/>
</dbReference>
<comment type="caution">
    <text evidence="4">The sequence shown here is derived from an EMBL/GenBank/DDBJ whole genome shotgun (WGS) entry which is preliminary data.</text>
</comment>
<evidence type="ECO:0000313" key="3">
    <source>
        <dbReference type="EMBL" id="CAF3824962.1"/>
    </source>
</evidence>
<evidence type="ECO:0000313" key="4">
    <source>
        <dbReference type="EMBL" id="CAF3922843.1"/>
    </source>
</evidence>
<dbReference type="Proteomes" id="UP000663860">
    <property type="component" value="Unassembled WGS sequence"/>
</dbReference>
<protein>
    <submittedName>
        <fullName evidence="4">Uncharacterized protein</fullName>
    </submittedName>
</protein>
<dbReference type="OrthoDB" id="9988131at2759"/>
<evidence type="ECO:0000313" key="2">
    <source>
        <dbReference type="EMBL" id="CAF1358449.1"/>
    </source>
</evidence>
<reference evidence="4" key="1">
    <citation type="submission" date="2021-02" db="EMBL/GenBank/DDBJ databases">
        <authorList>
            <person name="Nowell W R."/>
        </authorList>
    </citation>
    <scope>NUCLEOTIDE SEQUENCE</scope>
</reference>
<dbReference type="Proteomes" id="UP000663891">
    <property type="component" value="Unassembled WGS sequence"/>
</dbReference>
<dbReference type="AlphaFoldDB" id="A0A819IU67"/>
<gene>
    <name evidence="1" type="ORF">IZO911_LOCUS36724</name>
    <name evidence="3" type="ORF">KXQ929_LOCUS18485</name>
    <name evidence="4" type="ORF">OKA104_LOCUS25373</name>
    <name evidence="2" type="ORF">VCS650_LOCUS34170</name>
</gene>
<name>A0A819IU67_9BILA</name>
<evidence type="ECO:0000313" key="5">
    <source>
        <dbReference type="Proteomes" id="UP000663881"/>
    </source>
</evidence>
<dbReference type="EMBL" id="CAJNON010000702">
    <property type="protein sequence ID" value="CAF1358449.1"/>
    <property type="molecule type" value="Genomic_DNA"/>
</dbReference>
<sequence length="155" mass="17993">MTCSYVVIWLDANANDDISSFRAKLTEDSSQQVKIFIDADQCVTFIHKNANQKIFFILSGSFGSKVVPLIYDCEHIYQIFIYCASIAKHTSWAIDYTDKILMFEHENDLFERLINEIVAYLHQQAEQYLKQADQHLKQANLCKDRAQLFKQKPCG</sequence>
<dbReference type="Proteomes" id="UP000663868">
    <property type="component" value="Unassembled WGS sequence"/>
</dbReference>
<evidence type="ECO:0000313" key="1">
    <source>
        <dbReference type="EMBL" id="CAF1350138.1"/>
    </source>
</evidence>
<dbReference type="EMBL" id="CAJNOE010000871">
    <property type="protein sequence ID" value="CAF1350138.1"/>
    <property type="molecule type" value="Genomic_DNA"/>
</dbReference>